<dbReference type="CDD" id="cd06464">
    <property type="entry name" value="ACD_sHsps-like"/>
    <property type="match status" value="1"/>
</dbReference>
<evidence type="ECO:0000256" key="2">
    <source>
        <dbReference type="RuleBase" id="RU003616"/>
    </source>
</evidence>
<comment type="caution">
    <text evidence="4">The sequence shown here is derived from an EMBL/GenBank/DDBJ whole genome shotgun (WGS) entry which is preliminary data.</text>
</comment>
<accession>A0A1F5RJJ1</accession>
<dbReference type="AlphaFoldDB" id="A0A1F5RJJ1"/>
<dbReference type="Gene3D" id="2.60.40.790">
    <property type="match status" value="1"/>
</dbReference>
<gene>
    <name evidence="4" type="ORF">A2024_10280</name>
</gene>
<protein>
    <recommendedName>
        <fullName evidence="3">SHSP domain-containing protein</fullName>
    </recommendedName>
</protein>
<evidence type="ECO:0000313" key="5">
    <source>
        <dbReference type="Proteomes" id="UP000177230"/>
    </source>
</evidence>
<organism evidence="4 5">
    <name type="scientific">Candidatus Edwardsbacteria bacterium GWF2_54_11</name>
    <dbReference type="NCBI Taxonomy" id="1817851"/>
    <lineage>
        <taxon>Bacteria</taxon>
        <taxon>Candidatus Edwardsiibacteriota</taxon>
    </lineage>
</organism>
<name>A0A1F5RJJ1_9BACT</name>
<evidence type="ECO:0000256" key="1">
    <source>
        <dbReference type="PROSITE-ProRule" id="PRU00285"/>
    </source>
</evidence>
<dbReference type="InterPro" id="IPR008978">
    <property type="entry name" value="HSP20-like_chaperone"/>
</dbReference>
<dbReference type="PANTHER" id="PTHR11527">
    <property type="entry name" value="HEAT-SHOCK PROTEIN 20 FAMILY MEMBER"/>
    <property type="match status" value="1"/>
</dbReference>
<dbReference type="InterPro" id="IPR002068">
    <property type="entry name" value="A-crystallin/Hsp20_dom"/>
</dbReference>
<dbReference type="EMBL" id="MFFM01000003">
    <property type="protein sequence ID" value="OGF14363.1"/>
    <property type="molecule type" value="Genomic_DNA"/>
</dbReference>
<reference evidence="4 5" key="1">
    <citation type="journal article" date="2016" name="Nat. Commun.">
        <title>Thousands of microbial genomes shed light on interconnected biogeochemical processes in an aquifer system.</title>
        <authorList>
            <person name="Anantharaman K."/>
            <person name="Brown C.T."/>
            <person name="Hug L.A."/>
            <person name="Sharon I."/>
            <person name="Castelle C.J."/>
            <person name="Probst A.J."/>
            <person name="Thomas B.C."/>
            <person name="Singh A."/>
            <person name="Wilkins M.J."/>
            <person name="Karaoz U."/>
            <person name="Brodie E.L."/>
            <person name="Williams K.H."/>
            <person name="Hubbard S.S."/>
            <person name="Banfield J.F."/>
        </authorList>
    </citation>
    <scope>NUCLEOTIDE SEQUENCE [LARGE SCALE GENOMIC DNA]</scope>
</reference>
<comment type="similarity">
    <text evidence="1 2">Belongs to the small heat shock protein (HSP20) family.</text>
</comment>
<dbReference type="InterPro" id="IPR031107">
    <property type="entry name" value="Small_HSP"/>
</dbReference>
<evidence type="ECO:0000259" key="3">
    <source>
        <dbReference type="PROSITE" id="PS01031"/>
    </source>
</evidence>
<evidence type="ECO:0000313" key="4">
    <source>
        <dbReference type="EMBL" id="OGF14363.1"/>
    </source>
</evidence>
<sequence>MRVYRRDLSGLLNDMTDQTQPFYLVEEETLWHPNCDVYETDQELVIKLDLAGISKDDINITFVPGAIAIRGSRMDNAGQDQKRFYHKIEITQGWFEKIIHLPETVSDKVKSSVYKDGMLDIRISKEKARTVEITIE</sequence>
<dbReference type="Proteomes" id="UP000177230">
    <property type="component" value="Unassembled WGS sequence"/>
</dbReference>
<dbReference type="PROSITE" id="PS01031">
    <property type="entry name" value="SHSP"/>
    <property type="match status" value="1"/>
</dbReference>
<dbReference type="Pfam" id="PF00011">
    <property type="entry name" value="HSP20"/>
    <property type="match status" value="1"/>
</dbReference>
<feature type="domain" description="SHSP" evidence="3">
    <location>
        <begin position="26"/>
        <end position="136"/>
    </location>
</feature>
<proteinExistence type="inferred from homology"/>
<dbReference type="SUPFAM" id="SSF49764">
    <property type="entry name" value="HSP20-like chaperones"/>
    <property type="match status" value="1"/>
</dbReference>